<comment type="caution">
    <text evidence="2">The sequence shown here is derived from an EMBL/GenBank/DDBJ whole genome shotgun (WGS) entry which is preliminary data.</text>
</comment>
<dbReference type="Proteomes" id="UP001286313">
    <property type="component" value="Unassembled WGS sequence"/>
</dbReference>
<organism evidence="2 3">
    <name type="scientific">Petrolisthes cinctipes</name>
    <name type="common">Flat porcelain crab</name>
    <dbReference type="NCBI Taxonomy" id="88211"/>
    <lineage>
        <taxon>Eukaryota</taxon>
        <taxon>Metazoa</taxon>
        <taxon>Ecdysozoa</taxon>
        <taxon>Arthropoda</taxon>
        <taxon>Crustacea</taxon>
        <taxon>Multicrustacea</taxon>
        <taxon>Malacostraca</taxon>
        <taxon>Eumalacostraca</taxon>
        <taxon>Eucarida</taxon>
        <taxon>Decapoda</taxon>
        <taxon>Pleocyemata</taxon>
        <taxon>Anomura</taxon>
        <taxon>Galatheoidea</taxon>
        <taxon>Porcellanidae</taxon>
        <taxon>Petrolisthes</taxon>
    </lineage>
</organism>
<proteinExistence type="predicted"/>
<dbReference type="AlphaFoldDB" id="A0AAE1FL45"/>
<evidence type="ECO:0000313" key="3">
    <source>
        <dbReference type="Proteomes" id="UP001286313"/>
    </source>
</evidence>
<gene>
    <name evidence="2" type="ORF">Pcinc_019413</name>
</gene>
<name>A0AAE1FL45_PETCI</name>
<accession>A0AAE1FL45</accession>
<evidence type="ECO:0000313" key="2">
    <source>
        <dbReference type="EMBL" id="KAK3875734.1"/>
    </source>
</evidence>
<protein>
    <submittedName>
        <fullName evidence="2">Uncharacterized protein</fullName>
    </submittedName>
</protein>
<evidence type="ECO:0000256" key="1">
    <source>
        <dbReference type="SAM" id="MobiDB-lite"/>
    </source>
</evidence>
<keyword evidence="3" id="KW-1185">Reference proteome</keyword>
<reference evidence="2" key="1">
    <citation type="submission" date="2023-10" db="EMBL/GenBank/DDBJ databases">
        <title>Genome assemblies of two species of porcelain crab, Petrolisthes cinctipes and Petrolisthes manimaculis (Anomura: Porcellanidae).</title>
        <authorList>
            <person name="Angst P."/>
        </authorList>
    </citation>
    <scope>NUCLEOTIDE SEQUENCE</scope>
    <source>
        <strain evidence="2">PB745_01</strain>
        <tissue evidence="2">Gill</tissue>
    </source>
</reference>
<dbReference type="EMBL" id="JAWQEG010001923">
    <property type="protein sequence ID" value="KAK3875734.1"/>
    <property type="molecule type" value="Genomic_DNA"/>
</dbReference>
<sequence>MDLPLPTTHPWTCPYPPQPMDLPLPTPTHGPALIHHPPMDLPLPTPTHGPALPHQPSIHPPTHQGPTHYIGTHTTPSPTHPPMLSFLQPSTYPFHLFFPHSFYSTFLPLTPPPHSTLRYTPTPPWAFYGSDRHYRVGWPYVPGATSIKNILGSLMSPSPSLTYSPLLPFPSTPPPSSLHWLLASSLHLLSQGR</sequence>
<feature type="region of interest" description="Disordered" evidence="1">
    <location>
        <begin position="22"/>
        <end position="75"/>
    </location>
</feature>